<dbReference type="CDD" id="cd06261">
    <property type="entry name" value="TM_PBP2"/>
    <property type="match status" value="1"/>
</dbReference>
<dbReference type="AlphaFoldDB" id="A0A9X5I5R1"/>
<sequence length="300" mass="31473">MHDRPIAEKIDPSLAAELRRPLPTYRAVFNSGMTAIALLLTALAILPLGSILLEILIRGGQNFSWAVFTNIPAPVGVTDVPNGFGNAILGTLMMVGIASAIAIPVGVLTGIFLSEFGRGTKIGNSIRFIITILTGIPSIIAGVFAYGVLILNKVTQFSAVAGGFALAVIMLPIVALTTEEALKLIPNHQRLGSAALGANRLQTTFRVVVAAAIPAITTGVLLAVARAAGETAPLLFTALFSISWPDGLFNPTPALSVLIYNYANSPDIGQNQMAWTAALVLVGLVLCISIISRIVTRRKQ</sequence>
<feature type="transmembrane region" description="Helical" evidence="9">
    <location>
        <begin position="35"/>
        <end position="57"/>
    </location>
</feature>
<proteinExistence type="inferred from homology"/>
<evidence type="ECO:0000313" key="11">
    <source>
        <dbReference type="EMBL" id="NHC35732.1"/>
    </source>
</evidence>
<evidence type="ECO:0000313" key="12">
    <source>
        <dbReference type="Proteomes" id="UP000031532"/>
    </source>
</evidence>
<dbReference type="PROSITE" id="PS50928">
    <property type="entry name" value="ABC_TM1"/>
    <property type="match status" value="1"/>
</dbReference>
<feature type="transmembrane region" description="Helical" evidence="9">
    <location>
        <begin position="125"/>
        <end position="151"/>
    </location>
</feature>
<keyword evidence="5" id="KW-0592">Phosphate transport</keyword>
<dbReference type="SUPFAM" id="SSF161098">
    <property type="entry name" value="MetI-like"/>
    <property type="match status" value="1"/>
</dbReference>
<evidence type="ECO:0000256" key="9">
    <source>
        <dbReference type="RuleBase" id="RU363043"/>
    </source>
</evidence>
<keyword evidence="6 9" id="KW-0812">Transmembrane</keyword>
<evidence type="ECO:0000256" key="6">
    <source>
        <dbReference type="ARBA" id="ARBA00022692"/>
    </source>
</evidence>
<dbReference type="GO" id="GO:0005886">
    <property type="term" value="C:plasma membrane"/>
    <property type="evidence" value="ECO:0007669"/>
    <property type="project" value="UniProtKB-SubCell"/>
</dbReference>
<evidence type="ECO:0000256" key="1">
    <source>
        <dbReference type="ARBA" id="ARBA00004651"/>
    </source>
</evidence>
<dbReference type="InterPro" id="IPR000515">
    <property type="entry name" value="MetI-like"/>
</dbReference>
<feature type="transmembrane region" description="Helical" evidence="9">
    <location>
        <begin position="203"/>
        <end position="225"/>
    </location>
</feature>
<dbReference type="Pfam" id="PF00528">
    <property type="entry name" value="BPD_transp_1"/>
    <property type="match status" value="1"/>
</dbReference>
<feature type="transmembrane region" description="Helical" evidence="9">
    <location>
        <begin position="273"/>
        <end position="295"/>
    </location>
</feature>
<name>A0A9X5I5R1_9CYAN</name>
<keyword evidence="3" id="KW-0813">Transport</keyword>
<keyword evidence="7 9" id="KW-1133">Transmembrane helix</keyword>
<reference evidence="11 12" key="1">
    <citation type="journal article" date="2015" name="Genome Announc.">
        <title>Draft Genome Sequence of the Terrestrial Cyanobacterium Scytonema millei VB511283, Isolated from Eastern India.</title>
        <authorList>
            <person name="Sen D."/>
            <person name="Chandrababunaidu M.M."/>
            <person name="Singh D."/>
            <person name="Sanghi N."/>
            <person name="Ghorai A."/>
            <person name="Mishra G.P."/>
            <person name="Madduluri M."/>
            <person name="Adhikary S.P."/>
            <person name="Tripathy S."/>
        </authorList>
    </citation>
    <scope>NUCLEOTIDE SEQUENCE [LARGE SCALE GENOMIC DNA]</scope>
    <source>
        <strain evidence="11 12">VB511283</strain>
    </source>
</reference>
<dbReference type="OrthoDB" id="9807065at2"/>
<evidence type="ECO:0000256" key="4">
    <source>
        <dbReference type="ARBA" id="ARBA00022475"/>
    </source>
</evidence>
<dbReference type="NCBIfam" id="TIGR00974">
    <property type="entry name" value="3a0107s02c"/>
    <property type="match status" value="1"/>
</dbReference>
<protein>
    <recommendedName>
        <fullName evidence="9">Phosphate transport system permease protein PstA</fullName>
    </recommendedName>
</protein>
<dbReference type="GO" id="GO:0005315">
    <property type="term" value="F:phosphate transmembrane transporter activity"/>
    <property type="evidence" value="ECO:0007669"/>
    <property type="project" value="InterPro"/>
</dbReference>
<dbReference type="Proteomes" id="UP000031532">
    <property type="component" value="Unassembled WGS sequence"/>
</dbReference>
<dbReference type="InterPro" id="IPR035906">
    <property type="entry name" value="MetI-like_sf"/>
</dbReference>
<evidence type="ECO:0000256" key="7">
    <source>
        <dbReference type="ARBA" id="ARBA00022989"/>
    </source>
</evidence>
<feature type="transmembrane region" description="Helical" evidence="9">
    <location>
        <begin position="157"/>
        <end position="182"/>
    </location>
</feature>
<feature type="transmembrane region" description="Helical" evidence="9">
    <location>
        <begin position="87"/>
        <end position="113"/>
    </location>
</feature>
<evidence type="ECO:0000256" key="3">
    <source>
        <dbReference type="ARBA" id="ARBA00022448"/>
    </source>
</evidence>
<comment type="subcellular location">
    <subcellularLocation>
        <location evidence="1 9">Cell membrane</location>
        <topology evidence="1 9">Multi-pass membrane protein</topology>
    </subcellularLocation>
</comment>
<keyword evidence="8 9" id="KW-0472">Membrane</keyword>
<keyword evidence="12" id="KW-1185">Reference proteome</keyword>
<dbReference type="Gene3D" id="1.10.3720.10">
    <property type="entry name" value="MetI-like"/>
    <property type="match status" value="1"/>
</dbReference>
<accession>A0A9X5I5R1</accession>
<feature type="domain" description="ABC transmembrane type-1" evidence="10">
    <location>
        <begin position="88"/>
        <end position="292"/>
    </location>
</feature>
<gene>
    <name evidence="11" type="primary">pstA</name>
    <name evidence="11" type="ORF">QH73_0013865</name>
</gene>
<dbReference type="GO" id="GO:0035435">
    <property type="term" value="P:phosphate ion transmembrane transport"/>
    <property type="evidence" value="ECO:0007669"/>
    <property type="project" value="InterPro"/>
</dbReference>
<dbReference type="PANTHER" id="PTHR42922:SF1">
    <property type="entry name" value="PHOSPHATE TRANSPORT SYSTEM PERMEASE PROTEIN PSTA"/>
    <property type="match status" value="1"/>
</dbReference>
<keyword evidence="4 9" id="KW-1003">Cell membrane</keyword>
<comment type="similarity">
    <text evidence="2 9">Belongs to the binding-protein-dependent transport system permease family. CysTW subfamily.</text>
</comment>
<dbReference type="RefSeq" id="WP_052289741.1">
    <property type="nucleotide sequence ID" value="NZ_JTJC03000003.1"/>
</dbReference>
<dbReference type="InterPro" id="IPR005672">
    <property type="entry name" value="Phosphate_PstA"/>
</dbReference>
<evidence type="ECO:0000256" key="2">
    <source>
        <dbReference type="ARBA" id="ARBA00007069"/>
    </source>
</evidence>
<comment type="caution">
    <text evidence="11">The sequence shown here is derived from an EMBL/GenBank/DDBJ whole genome shotgun (WGS) entry which is preliminary data.</text>
</comment>
<dbReference type="PANTHER" id="PTHR42922">
    <property type="entry name" value="PHOSPHATE TRANSPORT SYSTEM PERMEASE PROTEIN PSTA"/>
    <property type="match status" value="1"/>
</dbReference>
<organism evidence="11 12">
    <name type="scientific">Scytonema millei VB511283</name>
    <dbReference type="NCBI Taxonomy" id="1245923"/>
    <lineage>
        <taxon>Bacteria</taxon>
        <taxon>Bacillati</taxon>
        <taxon>Cyanobacteriota</taxon>
        <taxon>Cyanophyceae</taxon>
        <taxon>Nostocales</taxon>
        <taxon>Scytonemataceae</taxon>
        <taxon>Scytonema</taxon>
    </lineage>
</organism>
<dbReference type="InterPro" id="IPR051408">
    <property type="entry name" value="Phosphate_transprt_permease"/>
</dbReference>
<dbReference type="EMBL" id="JTJC03000003">
    <property type="protein sequence ID" value="NHC35732.1"/>
    <property type="molecule type" value="Genomic_DNA"/>
</dbReference>
<evidence type="ECO:0000256" key="5">
    <source>
        <dbReference type="ARBA" id="ARBA00022592"/>
    </source>
</evidence>
<evidence type="ECO:0000256" key="8">
    <source>
        <dbReference type="ARBA" id="ARBA00023136"/>
    </source>
</evidence>
<evidence type="ECO:0000259" key="10">
    <source>
        <dbReference type="PROSITE" id="PS50928"/>
    </source>
</evidence>